<evidence type="ECO:0000256" key="1">
    <source>
        <dbReference type="SAM" id="Phobius"/>
    </source>
</evidence>
<feature type="transmembrane region" description="Helical" evidence="1">
    <location>
        <begin position="55"/>
        <end position="73"/>
    </location>
</feature>
<proteinExistence type="predicted"/>
<dbReference type="OrthoDB" id="1450128at2"/>
<dbReference type="Proteomes" id="UP000199492">
    <property type="component" value="Unassembled WGS sequence"/>
</dbReference>
<evidence type="ECO:0000313" key="3">
    <source>
        <dbReference type="Proteomes" id="UP000199492"/>
    </source>
</evidence>
<feature type="transmembrane region" description="Helical" evidence="1">
    <location>
        <begin position="106"/>
        <end position="123"/>
    </location>
</feature>
<keyword evidence="1" id="KW-0472">Membrane</keyword>
<feature type="transmembrane region" description="Helical" evidence="1">
    <location>
        <begin position="79"/>
        <end position="99"/>
    </location>
</feature>
<accession>A0A1G8IW55</accession>
<sequence length="183" mass="21694">MNNKDIRKQITKEISEGAGKSALYNQYKDQLNDENLRAMLASRPSFKLWKRYKNVHLILSLIWGFYILVELIGIFELMIAFNIIHLISLLLSIFVTINIWKFDGRFFLPGIVWFSVTIIRTFSELNSVFNSDVDYKAAFIFVMIYGSILILGIYLMVYIRKHVFYYMTWFKPILNEEGEIQYE</sequence>
<keyword evidence="3" id="KW-1185">Reference proteome</keyword>
<feature type="transmembrane region" description="Helical" evidence="1">
    <location>
        <begin position="135"/>
        <end position="157"/>
    </location>
</feature>
<reference evidence="3" key="1">
    <citation type="submission" date="2016-10" db="EMBL/GenBank/DDBJ databases">
        <authorList>
            <person name="Varghese N."/>
            <person name="Submissions S."/>
        </authorList>
    </citation>
    <scope>NUCLEOTIDE SEQUENCE [LARGE SCALE GENOMIC DNA]</scope>
    <source>
        <strain evidence="3">DSM 15363</strain>
    </source>
</reference>
<name>A0A1G8IW55_9FLAO</name>
<gene>
    <name evidence="2" type="ORF">SAMN04489796_10895</name>
</gene>
<dbReference type="RefSeq" id="WP_092469849.1">
    <property type="nucleotide sequence ID" value="NZ_FNCZ01000008.1"/>
</dbReference>
<protein>
    <submittedName>
        <fullName evidence="2">Uncharacterized protein</fullName>
    </submittedName>
</protein>
<organism evidence="2 3">
    <name type="scientific">Winogradskyella thalassocola</name>
    <dbReference type="NCBI Taxonomy" id="262004"/>
    <lineage>
        <taxon>Bacteria</taxon>
        <taxon>Pseudomonadati</taxon>
        <taxon>Bacteroidota</taxon>
        <taxon>Flavobacteriia</taxon>
        <taxon>Flavobacteriales</taxon>
        <taxon>Flavobacteriaceae</taxon>
        <taxon>Winogradskyella</taxon>
    </lineage>
</organism>
<evidence type="ECO:0000313" key="2">
    <source>
        <dbReference type="EMBL" id="SDI23032.1"/>
    </source>
</evidence>
<keyword evidence="1" id="KW-0812">Transmembrane</keyword>
<dbReference type="EMBL" id="FNCZ01000008">
    <property type="protein sequence ID" value="SDI23032.1"/>
    <property type="molecule type" value="Genomic_DNA"/>
</dbReference>
<dbReference type="AlphaFoldDB" id="A0A1G8IW55"/>
<keyword evidence="1" id="KW-1133">Transmembrane helix</keyword>